<organism evidence="2 3">
    <name type="scientific">Brenthis ino</name>
    <name type="common">lesser marbled fritillary</name>
    <dbReference type="NCBI Taxonomy" id="405034"/>
    <lineage>
        <taxon>Eukaryota</taxon>
        <taxon>Metazoa</taxon>
        <taxon>Ecdysozoa</taxon>
        <taxon>Arthropoda</taxon>
        <taxon>Hexapoda</taxon>
        <taxon>Insecta</taxon>
        <taxon>Pterygota</taxon>
        <taxon>Neoptera</taxon>
        <taxon>Endopterygota</taxon>
        <taxon>Lepidoptera</taxon>
        <taxon>Glossata</taxon>
        <taxon>Ditrysia</taxon>
        <taxon>Papilionoidea</taxon>
        <taxon>Nymphalidae</taxon>
        <taxon>Heliconiinae</taxon>
        <taxon>Argynnini</taxon>
        <taxon>Brenthis</taxon>
    </lineage>
</organism>
<evidence type="ECO:0000313" key="3">
    <source>
        <dbReference type="Proteomes" id="UP000838878"/>
    </source>
</evidence>
<keyword evidence="3" id="KW-1185">Reference proteome</keyword>
<proteinExistence type="predicted"/>
<feature type="region of interest" description="Disordered" evidence="1">
    <location>
        <begin position="117"/>
        <end position="136"/>
    </location>
</feature>
<evidence type="ECO:0000313" key="2">
    <source>
        <dbReference type="EMBL" id="CAH0714043.1"/>
    </source>
</evidence>
<dbReference type="Proteomes" id="UP000838878">
    <property type="component" value="Chromosome 1"/>
</dbReference>
<gene>
    <name evidence="2" type="ORF">BINO364_LOCUS1130</name>
</gene>
<reference evidence="2" key="1">
    <citation type="submission" date="2021-12" db="EMBL/GenBank/DDBJ databases">
        <authorList>
            <person name="Martin H S."/>
        </authorList>
    </citation>
    <scope>NUCLEOTIDE SEQUENCE</scope>
</reference>
<dbReference type="EMBL" id="OV170221">
    <property type="protein sequence ID" value="CAH0714043.1"/>
    <property type="molecule type" value="Genomic_DNA"/>
</dbReference>
<evidence type="ECO:0000256" key="1">
    <source>
        <dbReference type="SAM" id="MobiDB-lite"/>
    </source>
</evidence>
<dbReference type="AlphaFoldDB" id="A0A8J9V175"/>
<feature type="non-terminal residue" evidence="2">
    <location>
        <position position="156"/>
    </location>
</feature>
<name>A0A8J9V175_9NEOP</name>
<protein>
    <submittedName>
        <fullName evidence="2">Uncharacterized protein</fullName>
    </submittedName>
</protein>
<sequence length="156" mass="17436">MIFEYIEYEYFETLANDENTAERGALARNEIATRVRGAALAYYIGTKTPRVELPSRLAAFLSVNESFCESTGVNSGALASWKVTVNVSDSEIARSAPPASRSLRRPPPHVQAAWRRGRYVRRAPPPQRTVRSSTHRTIATEKTKKYNIISATSFIT</sequence>
<accession>A0A8J9V175</accession>